<comment type="caution">
    <text evidence="2">The sequence shown here is derived from an EMBL/GenBank/DDBJ whole genome shotgun (WGS) entry which is preliminary data.</text>
</comment>
<keyword evidence="3" id="KW-1185">Reference proteome</keyword>
<reference evidence="2" key="1">
    <citation type="submission" date="2022-04" db="EMBL/GenBank/DDBJ databases">
        <title>Alcanivorax sp. CY1518 draft genome sequence.</title>
        <authorList>
            <person name="Zhao G."/>
            <person name="An M."/>
        </authorList>
    </citation>
    <scope>NUCLEOTIDE SEQUENCE</scope>
    <source>
        <strain evidence="2">CY1518</strain>
    </source>
</reference>
<protein>
    <submittedName>
        <fullName evidence="2">3D domain-containing protein</fullName>
    </submittedName>
</protein>
<evidence type="ECO:0000313" key="2">
    <source>
        <dbReference type="EMBL" id="MCK0538793.1"/>
    </source>
</evidence>
<evidence type="ECO:0000256" key="1">
    <source>
        <dbReference type="SAM" id="SignalP"/>
    </source>
</evidence>
<evidence type="ECO:0000313" key="3">
    <source>
        <dbReference type="Proteomes" id="UP001165524"/>
    </source>
</evidence>
<feature type="chain" id="PRO_5045881320" evidence="1">
    <location>
        <begin position="21"/>
        <end position="124"/>
    </location>
</feature>
<organism evidence="2 3">
    <name type="scientific">Alcanivorax quisquiliarum</name>
    <dbReference type="NCBI Taxonomy" id="2933565"/>
    <lineage>
        <taxon>Bacteria</taxon>
        <taxon>Pseudomonadati</taxon>
        <taxon>Pseudomonadota</taxon>
        <taxon>Gammaproteobacteria</taxon>
        <taxon>Oceanospirillales</taxon>
        <taxon>Alcanivoracaceae</taxon>
        <taxon>Alcanivorax</taxon>
    </lineage>
</organism>
<sequence>MFAARFFLLCLLLAPATLLAEAPQSLTVRATAYNSLPGQGVGDPSIGAWGDRLEPGMKAIAISRDLLAAGLGHRSVVRIDGLPGEYRVLDKMNARWQRKIDIYFGEDREAALEWGNRRVTIRWD</sequence>
<dbReference type="Proteomes" id="UP001165524">
    <property type="component" value="Unassembled WGS sequence"/>
</dbReference>
<dbReference type="EMBL" id="JALKII010000014">
    <property type="protein sequence ID" value="MCK0538793.1"/>
    <property type="molecule type" value="Genomic_DNA"/>
</dbReference>
<keyword evidence="1" id="KW-0732">Signal</keyword>
<dbReference type="RefSeq" id="WP_246953754.1">
    <property type="nucleotide sequence ID" value="NZ_JALKII010000014.1"/>
</dbReference>
<feature type="signal peptide" evidence="1">
    <location>
        <begin position="1"/>
        <end position="20"/>
    </location>
</feature>
<dbReference type="CDD" id="cd22784">
    <property type="entry name" value="DPBB_MltA_YuiC-like"/>
    <property type="match status" value="1"/>
</dbReference>
<gene>
    <name evidence="2" type="ORF">MU846_13845</name>
</gene>
<proteinExistence type="predicted"/>
<accession>A0ABT0EAA9</accession>
<name>A0ABT0EAA9_9GAMM</name>